<dbReference type="PANTHER" id="PTHR43544">
    <property type="entry name" value="SHORT-CHAIN DEHYDROGENASE/REDUCTASE"/>
    <property type="match status" value="1"/>
</dbReference>
<organism evidence="2 3">
    <name type="scientific">Cytospora leucostoma</name>
    <dbReference type="NCBI Taxonomy" id="1230097"/>
    <lineage>
        <taxon>Eukaryota</taxon>
        <taxon>Fungi</taxon>
        <taxon>Dikarya</taxon>
        <taxon>Ascomycota</taxon>
        <taxon>Pezizomycotina</taxon>
        <taxon>Sordariomycetes</taxon>
        <taxon>Sordariomycetidae</taxon>
        <taxon>Diaporthales</taxon>
        <taxon>Cytosporaceae</taxon>
        <taxon>Cytospora</taxon>
    </lineage>
</organism>
<dbReference type="Proteomes" id="UP000285146">
    <property type="component" value="Unassembled WGS sequence"/>
</dbReference>
<reference evidence="2 3" key="1">
    <citation type="submission" date="2015-09" db="EMBL/GenBank/DDBJ databases">
        <title>Host preference determinants of Valsa canker pathogens revealed by comparative genomics.</title>
        <authorList>
            <person name="Yin Z."/>
            <person name="Huang L."/>
        </authorList>
    </citation>
    <scope>NUCLEOTIDE SEQUENCE [LARGE SCALE GENOMIC DNA]</scope>
    <source>
        <strain evidence="2 3">SXYLt</strain>
    </source>
</reference>
<sequence>MADINVLITGANRGIGKGLVETYLARPHHTVIAATRDPENHTSKSLAEITNKGEGSRLIVVKIDSLSESDAAAAVEYLTAHEGIQHLDIVIANAGVAYIWPTVAEVKTDDLLAHFKPNVFGIVHLYQATRQLLSKAATPKWVTIGSNAGVLQSGRLTKKYRNQAPIPNAAYGPTKAAAHWLTQRINGEDEKLIAFAVHPGFVQTDLGNRAAYLIGLEEAHISVQESVDGVVPIIDKATKQGTTGRLWDYTGVPIAW</sequence>
<dbReference type="PANTHER" id="PTHR43544:SF26">
    <property type="entry name" value="SHORT CHAIN DEHYDROGENASE_REDUCTASE FAMILY OXIDOREDUCTASE (JCVI)"/>
    <property type="match status" value="1"/>
</dbReference>
<protein>
    <submittedName>
        <fullName evidence="2">Uncharacterized protein</fullName>
    </submittedName>
</protein>
<dbReference type="SUPFAM" id="SSF51735">
    <property type="entry name" value="NAD(P)-binding Rossmann-fold domains"/>
    <property type="match status" value="1"/>
</dbReference>
<gene>
    <name evidence="2" type="ORF">VPNG_06416</name>
</gene>
<dbReference type="EMBL" id="LKEB01000033">
    <property type="protein sequence ID" value="ROW08720.1"/>
    <property type="molecule type" value="Genomic_DNA"/>
</dbReference>
<dbReference type="OrthoDB" id="9876299at2759"/>
<dbReference type="STRING" id="1230097.A0A423WYT9"/>
<evidence type="ECO:0000256" key="1">
    <source>
        <dbReference type="ARBA" id="ARBA00006484"/>
    </source>
</evidence>
<dbReference type="InterPro" id="IPR051468">
    <property type="entry name" value="Fungal_SecMetab_SDRs"/>
</dbReference>
<comment type="caution">
    <text evidence="2">The sequence shown here is derived from an EMBL/GenBank/DDBJ whole genome shotgun (WGS) entry which is preliminary data.</text>
</comment>
<keyword evidence="3" id="KW-1185">Reference proteome</keyword>
<evidence type="ECO:0000313" key="3">
    <source>
        <dbReference type="Proteomes" id="UP000285146"/>
    </source>
</evidence>
<comment type="similarity">
    <text evidence="1">Belongs to the short-chain dehydrogenases/reductases (SDR) family.</text>
</comment>
<dbReference type="InterPro" id="IPR002347">
    <property type="entry name" value="SDR_fam"/>
</dbReference>
<dbReference type="Gene3D" id="3.40.50.720">
    <property type="entry name" value="NAD(P)-binding Rossmann-like Domain"/>
    <property type="match status" value="1"/>
</dbReference>
<dbReference type="PRINTS" id="PR00081">
    <property type="entry name" value="GDHRDH"/>
</dbReference>
<dbReference type="GO" id="GO:0005737">
    <property type="term" value="C:cytoplasm"/>
    <property type="evidence" value="ECO:0007669"/>
    <property type="project" value="TreeGrafter"/>
</dbReference>
<accession>A0A423WYT9</accession>
<dbReference type="AlphaFoldDB" id="A0A423WYT9"/>
<dbReference type="InParanoid" id="A0A423WYT9"/>
<dbReference type="Pfam" id="PF00106">
    <property type="entry name" value="adh_short"/>
    <property type="match status" value="1"/>
</dbReference>
<dbReference type="InterPro" id="IPR036291">
    <property type="entry name" value="NAD(P)-bd_dom_sf"/>
</dbReference>
<evidence type="ECO:0000313" key="2">
    <source>
        <dbReference type="EMBL" id="ROW08720.1"/>
    </source>
</evidence>
<dbReference type="GO" id="GO:0016491">
    <property type="term" value="F:oxidoreductase activity"/>
    <property type="evidence" value="ECO:0007669"/>
    <property type="project" value="TreeGrafter"/>
</dbReference>
<name>A0A423WYT9_9PEZI</name>
<proteinExistence type="inferred from homology"/>